<evidence type="ECO:0000313" key="3">
    <source>
        <dbReference type="EMBL" id="GGI52885.1"/>
    </source>
</evidence>
<dbReference type="SUPFAM" id="SSF56420">
    <property type="entry name" value="Peptide deformylase"/>
    <property type="match status" value="1"/>
</dbReference>
<dbReference type="AlphaFoldDB" id="A0A8J3ATG9"/>
<dbReference type="HAMAP" id="MF_00163">
    <property type="entry name" value="Pep_deformylase"/>
    <property type="match status" value="1"/>
</dbReference>
<dbReference type="EC" id="3.5.1.88" evidence="2"/>
<dbReference type="InterPro" id="IPR023635">
    <property type="entry name" value="Peptide_deformylase"/>
</dbReference>
<dbReference type="EMBL" id="BMDP01000001">
    <property type="protein sequence ID" value="GGI52885.1"/>
    <property type="molecule type" value="Genomic_DNA"/>
</dbReference>
<dbReference type="PIRSF" id="PIRSF004749">
    <property type="entry name" value="Pep_def"/>
    <property type="match status" value="1"/>
</dbReference>
<dbReference type="InterPro" id="IPR036821">
    <property type="entry name" value="Peptide_deformylase_sf"/>
</dbReference>
<protein>
    <recommendedName>
        <fullName evidence="2">Peptide deformylase</fullName>
        <shortName evidence="2">PDF</shortName>
        <ecNumber evidence="2">3.5.1.88</ecNumber>
    </recommendedName>
    <alternativeName>
        <fullName evidence="2">Polypeptide deformylase</fullName>
    </alternativeName>
</protein>
<dbReference type="NCBIfam" id="NF001159">
    <property type="entry name" value="PRK00150.1-3"/>
    <property type="match status" value="1"/>
</dbReference>
<organism evidence="3 4">
    <name type="scientific">Oxalicibacterium solurbis</name>
    <dbReference type="NCBI Taxonomy" id="69280"/>
    <lineage>
        <taxon>Bacteria</taxon>
        <taxon>Pseudomonadati</taxon>
        <taxon>Pseudomonadota</taxon>
        <taxon>Betaproteobacteria</taxon>
        <taxon>Burkholderiales</taxon>
        <taxon>Oxalobacteraceae</taxon>
        <taxon>Oxalicibacterium</taxon>
    </lineage>
</organism>
<dbReference type="NCBIfam" id="TIGR00079">
    <property type="entry name" value="pept_deformyl"/>
    <property type="match status" value="1"/>
</dbReference>
<keyword evidence="2" id="KW-0648">Protein biosynthesis</keyword>
<dbReference type="PANTHER" id="PTHR10458">
    <property type="entry name" value="PEPTIDE DEFORMYLASE"/>
    <property type="match status" value="1"/>
</dbReference>
<dbReference type="GO" id="GO:0046872">
    <property type="term" value="F:metal ion binding"/>
    <property type="evidence" value="ECO:0007669"/>
    <property type="project" value="UniProtKB-KW"/>
</dbReference>
<accession>A0A8J3ATG9</accession>
<dbReference type="PRINTS" id="PR01576">
    <property type="entry name" value="PDEFORMYLASE"/>
</dbReference>
<reference evidence="3" key="1">
    <citation type="journal article" date="2014" name="Int. J. Syst. Evol. Microbiol.">
        <title>Complete genome sequence of Corynebacterium casei LMG S-19264T (=DSM 44701T), isolated from a smear-ripened cheese.</title>
        <authorList>
            <consortium name="US DOE Joint Genome Institute (JGI-PGF)"/>
            <person name="Walter F."/>
            <person name="Albersmeier A."/>
            <person name="Kalinowski J."/>
            <person name="Ruckert C."/>
        </authorList>
    </citation>
    <scope>NUCLEOTIDE SEQUENCE</scope>
    <source>
        <strain evidence="3">CCM 7664</strain>
    </source>
</reference>
<gene>
    <name evidence="2 3" type="primary">def</name>
    <name evidence="3" type="ORF">GCM10011430_00590</name>
</gene>
<proteinExistence type="inferred from homology"/>
<comment type="catalytic activity">
    <reaction evidence="2">
        <text>N-terminal N-formyl-L-methionyl-[peptide] + H2O = N-terminal L-methionyl-[peptide] + formate</text>
        <dbReference type="Rhea" id="RHEA:24420"/>
        <dbReference type="Rhea" id="RHEA-COMP:10639"/>
        <dbReference type="Rhea" id="RHEA-COMP:10640"/>
        <dbReference type="ChEBI" id="CHEBI:15377"/>
        <dbReference type="ChEBI" id="CHEBI:15740"/>
        <dbReference type="ChEBI" id="CHEBI:49298"/>
        <dbReference type="ChEBI" id="CHEBI:64731"/>
        <dbReference type="EC" id="3.5.1.88"/>
    </reaction>
</comment>
<sequence length="172" mass="18991">MTRLAVLRYPDERLHTVAAPVQEVNDAIRTLAADMAQTMYAGGGIGLAATQVDVHLRVIVVDVSERKNQLLTLINPEIVKAGGSLAYEEGCLSVPGVYEKVKRAAWLRVRALGLDGKPFELPADGWLAVCIQHEIDHLDGMVFVEHLPRPQQARILKNMAAPRSPRRKKQGR</sequence>
<comment type="function">
    <text evidence="2">Removes the formyl group from the N-terminal Met of newly synthesized proteins. Requires at least a dipeptide for an efficient rate of reaction. N-terminal L-methionine is a prerequisite for activity but the enzyme has broad specificity at other positions.</text>
</comment>
<feature type="binding site" evidence="2">
    <location>
        <position position="137"/>
    </location>
    <ligand>
        <name>Fe cation</name>
        <dbReference type="ChEBI" id="CHEBI:24875"/>
    </ligand>
</feature>
<dbReference type="GO" id="GO:0042586">
    <property type="term" value="F:peptide deformylase activity"/>
    <property type="evidence" value="ECO:0007669"/>
    <property type="project" value="UniProtKB-UniRule"/>
</dbReference>
<feature type="binding site" evidence="2">
    <location>
        <position position="91"/>
    </location>
    <ligand>
        <name>Fe cation</name>
        <dbReference type="ChEBI" id="CHEBI:24875"/>
    </ligand>
</feature>
<keyword evidence="4" id="KW-1185">Reference proteome</keyword>
<comment type="cofactor">
    <cofactor evidence="2">
        <name>Fe(2+)</name>
        <dbReference type="ChEBI" id="CHEBI:29033"/>
    </cofactor>
    <text evidence="2">Binds 1 Fe(2+) ion.</text>
</comment>
<dbReference type="Proteomes" id="UP000627205">
    <property type="component" value="Unassembled WGS sequence"/>
</dbReference>
<feature type="active site" evidence="2">
    <location>
        <position position="134"/>
    </location>
</feature>
<keyword evidence="2" id="KW-0378">Hydrolase</keyword>
<keyword evidence="2" id="KW-0479">Metal-binding</keyword>
<evidence type="ECO:0000256" key="2">
    <source>
        <dbReference type="HAMAP-Rule" id="MF_00163"/>
    </source>
</evidence>
<dbReference type="RefSeq" id="WP_188418957.1">
    <property type="nucleotide sequence ID" value="NZ_BMDP01000001.1"/>
</dbReference>
<reference evidence="3" key="2">
    <citation type="submission" date="2020-09" db="EMBL/GenBank/DDBJ databases">
        <authorList>
            <person name="Sun Q."/>
            <person name="Sedlacek I."/>
        </authorList>
    </citation>
    <scope>NUCLEOTIDE SEQUENCE</scope>
    <source>
        <strain evidence="3">CCM 7664</strain>
    </source>
</reference>
<dbReference type="PANTHER" id="PTHR10458:SF22">
    <property type="entry name" value="PEPTIDE DEFORMYLASE"/>
    <property type="match status" value="1"/>
</dbReference>
<evidence type="ECO:0000256" key="1">
    <source>
        <dbReference type="ARBA" id="ARBA00010759"/>
    </source>
</evidence>
<comment type="caution">
    <text evidence="3">The sequence shown here is derived from an EMBL/GenBank/DDBJ whole genome shotgun (WGS) entry which is preliminary data.</text>
</comment>
<dbReference type="GO" id="GO:0006412">
    <property type="term" value="P:translation"/>
    <property type="evidence" value="ECO:0007669"/>
    <property type="project" value="UniProtKB-UniRule"/>
</dbReference>
<dbReference type="CDD" id="cd00487">
    <property type="entry name" value="Pep_deformylase"/>
    <property type="match status" value="1"/>
</dbReference>
<name>A0A8J3ATG9_9BURK</name>
<dbReference type="Pfam" id="PF01327">
    <property type="entry name" value="Pep_deformylase"/>
    <property type="match status" value="1"/>
</dbReference>
<keyword evidence="2" id="KW-0408">Iron</keyword>
<comment type="similarity">
    <text evidence="1 2">Belongs to the polypeptide deformylase family.</text>
</comment>
<dbReference type="Gene3D" id="3.90.45.10">
    <property type="entry name" value="Peptide deformylase"/>
    <property type="match status" value="1"/>
</dbReference>
<evidence type="ECO:0000313" key="4">
    <source>
        <dbReference type="Proteomes" id="UP000627205"/>
    </source>
</evidence>
<feature type="binding site" evidence="2">
    <location>
        <position position="133"/>
    </location>
    <ligand>
        <name>Fe cation</name>
        <dbReference type="ChEBI" id="CHEBI:24875"/>
    </ligand>
</feature>